<sequence>MNHQESVLQLPNHARICIQHFDDTCIEQFGSTQIRLKKNSVPSIFPNVLNRKR</sequence>
<organism evidence="6 7">
    <name type="scientific">Trachymyrmex cornetzi</name>
    <dbReference type="NCBI Taxonomy" id="471704"/>
    <lineage>
        <taxon>Eukaryota</taxon>
        <taxon>Metazoa</taxon>
        <taxon>Ecdysozoa</taxon>
        <taxon>Arthropoda</taxon>
        <taxon>Hexapoda</taxon>
        <taxon>Insecta</taxon>
        <taxon>Pterygota</taxon>
        <taxon>Neoptera</taxon>
        <taxon>Endopterygota</taxon>
        <taxon>Hymenoptera</taxon>
        <taxon>Apocrita</taxon>
        <taxon>Aculeata</taxon>
        <taxon>Formicoidea</taxon>
        <taxon>Formicidae</taxon>
        <taxon>Myrmicinae</taxon>
        <taxon>Trachymyrmex</taxon>
    </lineage>
</organism>
<reference evidence="6 7" key="1">
    <citation type="submission" date="2015-09" db="EMBL/GenBank/DDBJ databases">
        <title>Trachymyrmex cornetzi WGS genome.</title>
        <authorList>
            <person name="Nygaard S."/>
            <person name="Hu H."/>
            <person name="Boomsma J."/>
            <person name="Zhang G."/>
        </authorList>
    </citation>
    <scope>NUCLEOTIDE SEQUENCE [LARGE SCALE GENOMIC DNA]</scope>
    <source>
        <strain evidence="6">Tcor2-1</strain>
        <tissue evidence="6">Whole body</tissue>
    </source>
</reference>
<keyword evidence="7" id="KW-1185">Reference proteome</keyword>
<feature type="domain" description="THAP-type" evidence="5">
    <location>
        <begin position="12"/>
        <end position="45"/>
    </location>
</feature>
<protein>
    <recommendedName>
        <fullName evidence="5">THAP-type domain-containing protein</fullName>
    </recommendedName>
</protein>
<keyword evidence="2" id="KW-0863">Zinc-finger</keyword>
<evidence type="ECO:0000313" key="7">
    <source>
        <dbReference type="Proteomes" id="UP000078492"/>
    </source>
</evidence>
<dbReference type="GO" id="GO:0008270">
    <property type="term" value="F:zinc ion binding"/>
    <property type="evidence" value="ECO:0007669"/>
    <property type="project" value="UniProtKB-KW"/>
</dbReference>
<keyword evidence="3" id="KW-0862">Zinc</keyword>
<evidence type="ECO:0000259" key="5">
    <source>
        <dbReference type="Pfam" id="PF05485"/>
    </source>
</evidence>
<keyword evidence="1" id="KW-0479">Metal-binding</keyword>
<proteinExistence type="predicted"/>
<evidence type="ECO:0000256" key="2">
    <source>
        <dbReference type="ARBA" id="ARBA00022771"/>
    </source>
</evidence>
<evidence type="ECO:0000256" key="1">
    <source>
        <dbReference type="ARBA" id="ARBA00022723"/>
    </source>
</evidence>
<dbReference type="GO" id="GO:0003677">
    <property type="term" value="F:DNA binding"/>
    <property type="evidence" value="ECO:0007669"/>
    <property type="project" value="UniProtKB-KW"/>
</dbReference>
<evidence type="ECO:0000256" key="3">
    <source>
        <dbReference type="ARBA" id="ARBA00022833"/>
    </source>
</evidence>
<dbReference type="SUPFAM" id="SSF57716">
    <property type="entry name" value="Glucocorticoid receptor-like (DNA-binding domain)"/>
    <property type="match status" value="1"/>
</dbReference>
<dbReference type="AlphaFoldDB" id="A0A151J2R9"/>
<dbReference type="EMBL" id="KQ980336">
    <property type="protein sequence ID" value="KYN16483.1"/>
    <property type="molecule type" value="Genomic_DNA"/>
</dbReference>
<keyword evidence="4" id="KW-0238">DNA-binding</keyword>
<dbReference type="Pfam" id="PF05485">
    <property type="entry name" value="THAP"/>
    <property type="match status" value="1"/>
</dbReference>
<evidence type="ECO:0000313" key="6">
    <source>
        <dbReference type="EMBL" id="KYN16483.1"/>
    </source>
</evidence>
<accession>A0A151J2R9</accession>
<dbReference type="InterPro" id="IPR006612">
    <property type="entry name" value="THAP_Znf"/>
</dbReference>
<gene>
    <name evidence="6" type="ORF">ALC57_11251</name>
</gene>
<evidence type="ECO:0000256" key="4">
    <source>
        <dbReference type="ARBA" id="ARBA00023125"/>
    </source>
</evidence>
<dbReference type="Proteomes" id="UP000078492">
    <property type="component" value="Unassembled WGS sequence"/>
</dbReference>
<name>A0A151J2R9_9HYME</name>